<evidence type="ECO:0000313" key="2">
    <source>
        <dbReference type="EMBL" id="MBA8847725.1"/>
    </source>
</evidence>
<dbReference type="SUPFAM" id="SSF52413">
    <property type="entry name" value="UDP-glucose/GDP-mannose dehydrogenase C-terminal domain"/>
    <property type="match status" value="1"/>
</dbReference>
<dbReference type="InterPro" id="IPR014027">
    <property type="entry name" value="UDP-Glc/GDP-Man_DH_C"/>
</dbReference>
<dbReference type="AlphaFoldDB" id="A0A839EEJ0"/>
<dbReference type="RefSeq" id="WP_182490521.1">
    <property type="nucleotide sequence ID" value="NZ_BAAAOV010000023.1"/>
</dbReference>
<feature type="domain" description="UDP-glucose/GDP-mannose dehydrogenase C-terminal" evidence="1">
    <location>
        <begin position="55"/>
        <end position="141"/>
    </location>
</feature>
<dbReference type="EMBL" id="JACGWX010000002">
    <property type="protein sequence ID" value="MBA8847725.1"/>
    <property type="molecule type" value="Genomic_DNA"/>
</dbReference>
<reference evidence="2 3" key="1">
    <citation type="submission" date="2020-07" db="EMBL/GenBank/DDBJ databases">
        <title>Sequencing the genomes of 1000 actinobacteria strains.</title>
        <authorList>
            <person name="Klenk H.-P."/>
        </authorList>
    </citation>
    <scope>NUCLEOTIDE SEQUENCE [LARGE SCALE GENOMIC DNA]</scope>
    <source>
        <strain evidence="2 3">DSM 19663</strain>
    </source>
</reference>
<name>A0A839EEJ0_9MICO</name>
<evidence type="ECO:0000313" key="3">
    <source>
        <dbReference type="Proteomes" id="UP000585905"/>
    </source>
</evidence>
<accession>A0A839EEJ0</accession>
<dbReference type="Gene3D" id="3.40.50.720">
    <property type="entry name" value="NAD(P)-binding Rossmann-like Domain"/>
    <property type="match status" value="1"/>
</dbReference>
<dbReference type="GO" id="GO:0051287">
    <property type="term" value="F:NAD binding"/>
    <property type="evidence" value="ECO:0007669"/>
    <property type="project" value="InterPro"/>
</dbReference>
<proteinExistence type="predicted"/>
<dbReference type="InterPro" id="IPR036220">
    <property type="entry name" value="UDP-Glc/GDP-Man_DH_C_sf"/>
</dbReference>
<dbReference type="Pfam" id="PF03720">
    <property type="entry name" value="UDPG_MGDP_dh_C"/>
    <property type="match status" value="1"/>
</dbReference>
<evidence type="ECO:0000259" key="1">
    <source>
        <dbReference type="SMART" id="SM00984"/>
    </source>
</evidence>
<comment type="caution">
    <text evidence="2">The sequence shown here is derived from an EMBL/GenBank/DDBJ whole genome shotgun (WGS) entry which is preliminary data.</text>
</comment>
<dbReference type="GO" id="GO:0016616">
    <property type="term" value="F:oxidoreductase activity, acting on the CH-OH group of donors, NAD or NADP as acceptor"/>
    <property type="evidence" value="ECO:0007669"/>
    <property type="project" value="InterPro"/>
</dbReference>
<dbReference type="SMART" id="SM00984">
    <property type="entry name" value="UDPG_MGDP_dh_C"/>
    <property type="match status" value="1"/>
</dbReference>
<keyword evidence="3" id="KW-1185">Reference proteome</keyword>
<organism evidence="2 3">
    <name type="scientific">Microcella alkalica</name>
    <dbReference type="NCBI Taxonomy" id="355930"/>
    <lineage>
        <taxon>Bacteria</taxon>
        <taxon>Bacillati</taxon>
        <taxon>Actinomycetota</taxon>
        <taxon>Actinomycetes</taxon>
        <taxon>Micrococcales</taxon>
        <taxon>Microbacteriaceae</taxon>
        <taxon>Microcella</taxon>
    </lineage>
</organism>
<gene>
    <name evidence="2" type="ORF">FHX53_001310</name>
</gene>
<protein>
    <submittedName>
        <fullName evidence="2">UDP-glucose 6-dehydrogenase</fullName>
    </submittedName>
</protein>
<dbReference type="Proteomes" id="UP000585905">
    <property type="component" value="Unassembled WGS sequence"/>
</dbReference>
<sequence>MTVTPILPEIVELPDAGRRTLEVIRRIAGGEVAGLRIAAIGATARRRPECGQGRGCLSLAVMRALMREGATVTAFDPEADQDAVAAHPDISFVDSLARAILDDRIFAVLCQWRELRLADPYIVGLLVAARRVVDCRRALDAERYSAARGEYLALDD</sequence>